<dbReference type="AlphaFoldDB" id="W9CB56"/>
<evidence type="ECO:0000259" key="6">
    <source>
        <dbReference type="PROSITE" id="PS50089"/>
    </source>
</evidence>
<dbReference type="OrthoDB" id="8062037at2759"/>
<dbReference type="InterPro" id="IPR013083">
    <property type="entry name" value="Znf_RING/FYVE/PHD"/>
</dbReference>
<evidence type="ECO:0000313" key="8">
    <source>
        <dbReference type="Proteomes" id="UP000019487"/>
    </source>
</evidence>
<keyword evidence="3" id="KW-0498">Mitosis</keyword>
<dbReference type="GO" id="GO:0097602">
    <property type="term" value="F:cullin family protein binding"/>
    <property type="evidence" value="ECO:0007669"/>
    <property type="project" value="InterPro"/>
</dbReference>
<keyword evidence="4" id="KW-0862">Zinc</keyword>
<evidence type="ECO:0000256" key="5">
    <source>
        <dbReference type="SAM" id="MobiDB-lite"/>
    </source>
</evidence>
<evidence type="ECO:0000313" key="7">
    <source>
        <dbReference type="EMBL" id="ESZ93977.1"/>
    </source>
</evidence>
<name>W9CB56_SCLBF</name>
<keyword evidence="4" id="KW-0479">Metal-binding</keyword>
<reference evidence="7 8" key="1">
    <citation type="journal article" date="2014" name="Genome Announc.">
        <title>Draft genome sequence of Sclerotinia borealis, a psychrophilic plant pathogenic fungus.</title>
        <authorList>
            <person name="Mardanov A.V."/>
            <person name="Beletsky A.V."/>
            <person name="Kadnikov V.V."/>
            <person name="Ignatov A.N."/>
            <person name="Ravin N.V."/>
        </authorList>
    </citation>
    <scope>NUCLEOTIDE SEQUENCE [LARGE SCALE GENOMIC DNA]</scope>
    <source>
        <strain evidence="8">F-4157</strain>
    </source>
</reference>
<evidence type="ECO:0000256" key="3">
    <source>
        <dbReference type="ARBA" id="ARBA00022776"/>
    </source>
</evidence>
<dbReference type="GO" id="GO:0008270">
    <property type="term" value="F:zinc ion binding"/>
    <property type="evidence" value="ECO:0007669"/>
    <property type="project" value="UniProtKB-KW"/>
</dbReference>
<dbReference type="GO" id="GO:0061630">
    <property type="term" value="F:ubiquitin protein ligase activity"/>
    <property type="evidence" value="ECO:0007669"/>
    <property type="project" value="InterPro"/>
</dbReference>
<feature type="domain" description="RING-type" evidence="6">
    <location>
        <begin position="167"/>
        <end position="216"/>
    </location>
</feature>
<keyword evidence="3" id="KW-0131">Cell cycle</keyword>
<keyword evidence="4" id="KW-0863">Zinc-finger</keyword>
<gene>
    <name evidence="7" type="ORF">SBOR_5642</name>
</gene>
<dbReference type="GO" id="GO:0051301">
    <property type="term" value="P:cell division"/>
    <property type="evidence" value="ECO:0007669"/>
    <property type="project" value="UniProtKB-KW"/>
</dbReference>
<dbReference type="EMBL" id="AYSA01000276">
    <property type="protein sequence ID" value="ESZ93977.1"/>
    <property type="molecule type" value="Genomic_DNA"/>
</dbReference>
<organism evidence="7 8">
    <name type="scientific">Sclerotinia borealis (strain F-4128)</name>
    <dbReference type="NCBI Taxonomy" id="1432307"/>
    <lineage>
        <taxon>Eukaryota</taxon>
        <taxon>Fungi</taxon>
        <taxon>Dikarya</taxon>
        <taxon>Ascomycota</taxon>
        <taxon>Pezizomycotina</taxon>
        <taxon>Leotiomycetes</taxon>
        <taxon>Helotiales</taxon>
        <taxon>Sclerotiniaceae</taxon>
        <taxon>Sclerotinia</taxon>
    </lineage>
</organism>
<keyword evidence="8" id="KW-1185">Reference proteome</keyword>
<evidence type="ECO:0000256" key="2">
    <source>
        <dbReference type="ARBA" id="ARBA00022618"/>
    </source>
</evidence>
<dbReference type="GO" id="GO:0005680">
    <property type="term" value="C:anaphase-promoting complex"/>
    <property type="evidence" value="ECO:0007669"/>
    <property type="project" value="InterPro"/>
</dbReference>
<dbReference type="Pfam" id="PF12861">
    <property type="entry name" value="zf-ANAPC11"/>
    <property type="match status" value="1"/>
</dbReference>
<evidence type="ECO:0000256" key="1">
    <source>
        <dbReference type="ARBA" id="ARBA00013928"/>
    </source>
</evidence>
<dbReference type="GO" id="GO:0031145">
    <property type="term" value="P:anaphase-promoting complex-dependent catabolic process"/>
    <property type="evidence" value="ECO:0007669"/>
    <property type="project" value="InterPro"/>
</dbReference>
<dbReference type="InterPro" id="IPR001841">
    <property type="entry name" value="Znf_RING"/>
</dbReference>
<dbReference type="InterPro" id="IPR024991">
    <property type="entry name" value="RING-H2_APC11"/>
</dbReference>
<feature type="region of interest" description="Disordered" evidence="5">
    <location>
        <begin position="69"/>
        <end position="88"/>
    </location>
</feature>
<protein>
    <recommendedName>
        <fullName evidence="1">Anaphase-promoting complex subunit 11</fullName>
    </recommendedName>
</protein>
<dbReference type="Proteomes" id="UP000019487">
    <property type="component" value="Unassembled WGS sequence"/>
</dbReference>
<keyword evidence="2" id="KW-0132">Cell division</keyword>
<dbReference type="Gene3D" id="3.30.40.10">
    <property type="entry name" value="Zinc/RING finger domain, C3HC4 (zinc finger)"/>
    <property type="match status" value="1"/>
</dbReference>
<comment type="caution">
    <text evidence="7">The sequence shown here is derived from an EMBL/GenBank/DDBJ whole genome shotgun (WGS) entry which is preliminary data.</text>
</comment>
<accession>W9CB56</accession>
<dbReference type="PROSITE" id="PS50089">
    <property type="entry name" value="ZF_RING_2"/>
    <property type="match status" value="1"/>
</dbReference>
<evidence type="ECO:0000256" key="4">
    <source>
        <dbReference type="PROSITE-ProRule" id="PRU00175"/>
    </source>
</evidence>
<dbReference type="SUPFAM" id="SSF57850">
    <property type="entry name" value="RING/U-box"/>
    <property type="match status" value="1"/>
</dbReference>
<proteinExistence type="predicted"/>
<dbReference type="HOGENOM" id="CLU_1111903_0_0_1"/>
<sequence>MAFAVISLKQYAQRDEAQVSQEAVDSGGANAQRLSSDAHLNRLQQRLSIDALVVLHPKRNNHIILNEEVERQDTSIEPNSDSVPDDDEEDILPIPVSSRVYIPDPSLPAEVELLVREDYFNDDIAGLQQQGMLRPEPIPMPMGKEYAIIEILRSVISGVDELEPCFCGDLYEDNTVKTGKDSHEAVKMPGCYHIFGKRCIVQWLNETNPPTCPMCRKRVHLTMNVPVERRDDQELYRVIDYHYAVLDDKR</sequence>